<evidence type="ECO:0000256" key="2">
    <source>
        <dbReference type="ARBA" id="ARBA00023180"/>
    </source>
</evidence>
<feature type="chain" id="PRO_5004918842" description="Calcineurin-like phosphoesterase domain-containing protein" evidence="3">
    <location>
        <begin position="19"/>
        <end position="731"/>
    </location>
</feature>
<reference evidence="5 6" key="1">
    <citation type="journal article" date="2014" name="Genome Announc.">
        <title>Draft genome sequence of Sclerotinia borealis, a psychrophilic plant pathogenic fungus.</title>
        <authorList>
            <person name="Mardanov A.V."/>
            <person name="Beletsky A.V."/>
            <person name="Kadnikov V.V."/>
            <person name="Ignatov A.N."/>
            <person name="Ravin N.V."/>
        </authorList>
    </citation>
    <scope>NUCLEOTIDE SEQUENCE [LARGE SCALE GENOMIC DNA]</scope>
    <source>
        <strain evidence="6">F-4157</strain>
    </source>
</reference>
<dbReference type="EMBL" id="AYSA01000441">
    <property type="protein sequence ID" value="ESZ91981.1"/>
    <property type="molecule type" value="Genomic_DNA"/>
</dbReference>
<accession>W9C801</accession>
<dbReference type="STRING" id="1432307.W9C801"/>
<dbReference type="Gene3D" id="3.60.21.10">
    <property type="match status" value="1"/>
</dbReference>
<dbReference type="Pfam" id="PF00149">
    <property type="entry name" value="Metallophos"/>
    <property type="match status" value="1"/>
</dbReference>
<evidence type="ECO:0000256" key="3">
    <source>
        <dbReference type="SAM" id="SignalP"/>
    </source>
</evidence>
<dbReference type="SUPFAM" id="SSF56300">
    <property type="entry name" value="Metallo-dependent phosphatases"/>
    <property type="match status" value="1"/>
</dbReference>
<dbReference type="HOGENOM" id="CLU_014743_2_1_1"/>
<dbReference type="Proteomes" id="UP000019487">
    <property type="component" value="Unassembled WGS sequence"/>
</dbReference>
<dbReference type="OrthoDB" id="282973at2759"/>
<keyword evidence="2" id="KW-0325">Glycoprotein</keyword>
<keyword evidence="1" id="KW-0378">Hydrolase</keyword>
<dbReference type="AlphaFoldDB" id="W9C801"/>
<organism evidence="5 6">
    <name type="scientific">Sclerotinia borealis (strain F-4128)</name>
    <dbReference type="NCBI Taxonomy" id="1432307"/>
    <lineage>
        <taxon>Eukaryota</taxon>
        <taxon>Fungi</taxon>
        <taxon>Dikarya</taxon>
        <taxon>Ascomycota</taxon>
        <taxon>Pezizomycotina</taxon>
        <taxon>Leotiomycetes</taxon>
        <taxon>Helotiales</taxon>
        <taxon>Sclerotiniaceae</taxon>
        <taxon>Sclerotinia</taxon>
    </lineage>
</organism>
<dbReference type="InterPro" id="IPR004843">
    <property type="entry name" value="Calcineurin-like_PHP"/>
</dbReference>
<dbReference type="PANTHER" id="PTHR10340:SF27">
    <property type="entry name" value="ACL091CP"/>
    <property type="match status" value="1"/>
</dbReference>
<evidence type="ECO:0000256" key="1">
    <source>
        <dbReference type="ARBA" id="ARBA00022801"/>
    </source>
</evidence>
<keyword evidence="3" id="KW-0732">Signal</keyword>
<dbReference type="PANTHER" id="PTHR10340">
    <property type="entry name" value="SPHINGOMYELIN PHOSPHODIESTERASE"/>
    <property type="match status" value="1"/>
</dbReference>
<comment type="caution">
    <text evidence="5">The sequence shown here is derived from an EMBL/GenBank/DDBJ whole genome shotgun (WGS) entry which is preliminary data.</text>
</comment>
<gene>
    <name evidence="5" type="ORF">SBOR_7638</name>
</gene>
<dbReference type="InterPro" id="IPR029052">
    <property type="entry name" value="Metallo-depent_PP-like"/>
</dbReference>
<dbReference type="InterPro" id="IPR041805">
    <property type="entry name" value="ASMase/PPN1_MPP"/>
</dbReference>
<sequence length="731" mass="80847">MFLPILLTTASLLSVTAAHKGGHKRRSILSSPQALNKTLTNTIPNAPGGPTLYYNGTGPVPSYNETSPIPAPLPMLSKQEIEDNIFNEIQGIATANGLTTNCAKCIAGTEVMHLAAIMQPVDTIVNLLIRACETFPEVFDSIYAETCYEEYSGIGGTGPYLAQLFAKMSIATDDMQGYCFYVWDTCSLPATIPIDESAYFKPKPANKTTAPPPSDKTIDVLHLSDWHLDSRYDIGSEANCSQYLCCRPYSANTVLDTTSDNPSIPASRFGYFYCDSPPDLALSAFSTMDQFINRSSVAFTIFTGDIVSHDNDDQISRDYVEYEETVTYQTFKAQMKDSPIYATLGNHDSLPEALSSPNSINNSTGQSNMFSWNYNLLSSLWLNNGWIDTKAAQYASNHYGAYATVTPQGLKIISINTDFWYTDNIFNFFNMTNPDTSGVLTFLANELQKSEDIDQRVWIIGHVLPGYDGSNALPNPTALFYSIVARFSPATIAGIFFGHTHEDQLMIYYDYLPNSTISSKTSSILRNTTLVDYNNPLQVAYIGPSITPLTGNNAGWVHLEVDASTFSVVNSQTYFANMSNANSWTTPIWELEYDTRQIYDTNTTWPTNAPLDGAFWHGVTENMLANNTLVEVYNFLETKSSAKTKSCTSFLVVVVSAGASIWEPIVQPPFMQDHVLTWVHAEAETSLMSLIGLARQTYWAKGLDKNKKGYALRLIDAIYGVYGVYGVVMRL</sequence>
<feature type="domain" description="Calcineurin-like phosphoesterase" evidence="4">
    <location>
        <begin position="220"/>
        <end position="502"/>
    </location>
</feature>
<keyword evidence="6" id="KW-1185">Reference proteome</keyword>
<dbReference type="GO" id="GO:0008081">
    <property type="term" value="F:phosphoric diester hydrolase activity"/>
    <property type="evidence" value="ECO:0007669"/>
    <property type="project" value="TreeGrafter"/>
</dbReference>
<dbReference type="CDD" id="cd00842">
    <property type="entry name" value="MPP_ASMase"/>
    <property type="match status" value="1"/>
</dbReference>
<proteinExistence type="predicted"/>
<protein>
    <recommendedName>
        <fullName evidence="4">Calcineurin-like phosphoesterase domain-containing protein</fullName>
    </recommendedName>
</protein>
<evidence type="ECO:0000313" key="5">
    <source>
        <dbReference type="EMBL" id="ESZ91981.1"/>
    </source>
</evidence>
<name>W9C801_SCLBF</name>
<feature type="signal peptide" evidence="3">
    <location>
        <begin position="1"/>
        <end position="18"/>
    </location>
</feature>
<evidence type="ECO:0000313" key="6">
    <source>
        <dbReference type="Proteomes" id="UP000019487"/>
    </source>
</evidence>
<evidence type="ECO:0000259" key="4">
    <source>
        <dbReference type="Pfam" id="PF00149"/>
    </source>
</evidence>